<dbReference type="InterPro" id="IPR003594">
    <property type="entry name" value="HATPase_dom"/>
</dbReference>
<evidence type="ECO:0000259" key="14">
    <source>
        <dbReference type="PROSITE" id="PS50885"/>
    </source>
</evidence>
<evidence type="ECO:0000256" key="1">
    <source>
        <dbReference type="ARBA" id="ARBA00000085"/>
    </source>
</evidence>
<dbReference type="GeneID" id="43582746"/>
<evidence type="ECO:0000259" key="12">
    <source>
        <dbReference type="PROSITE" id="PS50109"/>
    </source>
</evidence>
<dbReference type="InterPro" id="IPR005467">
    <property type="entry name" value="His_kinase_dom"/>
</dbReference>
<dbReference type="CDD" id="cd16922">
    <property type="entry name" value="HATPase_EvgS-ArcB-TorS-like"/>
    <property type="match status" value="1"/>
</dbReference>
<evidence type="ECO:0000256" key="6">
    <source>
        <dbReference type="ARBA" id="ARBA00022741"/>
    </source>
</evidence>
<feature type="region of interest" description="Disordered" evidence="11">
    <location>
        <begin position="1482"/>
        <end position="1508"/>
    </location>
</feature>
<gene>
    <name evidence="15" type="ORF">SAPINGB_P003931</name>
</gene>
<dbReference type="CDD" id="cd06225">
    <property type="entry name" value="HAMP"/>
    <property type="match status" value="4"/>
</dbReference>
<evidence type="ECO:0000313" key="15">
    <source>
        <dbReference type="EMBL" id="VVT54149.1"/>
    </source>
</evidence>
<dbReference type="OrthoDB" id="10266508at2759"/>
<name>A0A5E8BU45_9ASCO</name>
<feature type="domain" description="HAMP" evidence="14">
    <location>
        <begin position="353"/>
        <end position="408"/>
    </location>
</feature>
<feature type="modified residue" description="4-aspartylphosphate" evidence="10">
    <location>
        <position position="1219"/>
    </location>
</feature>
<keyword evidence="16" id="KW-1185">Reference proteome</keyword>
<dbReference type="FunFam" id="1.20.120.1530:FF:000001">
    <property type="entry name" value="Two-component osmosensing histidine kinase"/>
    <property type="match status" value="1"/>
</dbReference>
<dbReference type="PROSITE" id="PS50109">
    <property type="entry name" value="HIS_KIN"/>
    <property type="match status" value="1"/>
</dbReference>
<feature type="region of interest" description="Disordered" evidence="11">
    <location>
        <begin position="11"/>
        <end position="34"/>
    </location>
</feature>
<dbReference type="Gene3D" id="3.40.50.2300">
    <property type="match status" value="1"/>
</dbReference>
<dbReference type="InterPro" id="IPR001789">
    <property type="entry name" value="Sig_transdc_resp-reg_receiver"/>
</dbReference>
<feature type="compositionally biased region" description="Polar residues" evidence="11">
    <location>
        <begin position="1487"/>
        <end position="1508"/>
    </location>
</feature>
<keyword evidence="8" id="KW-0067">ATP-binding</keyword>
<evidence type="ECO:0000256" key="4">
    <source>
        <dbReference type="ARBA" id="ARBA00022679"/>
    </source>
</evidence>
<dbReference type="FunFam" id="3.30.565.10:FF:000015">
    <property type="entry name" value="Two-component osmosensing histidine kinase"/>
    <property type="match status" value="1"/>
</dbReference>
<feature type="compositionally biased region" description="Low complexity" evidence="11">
    <location>
        <begin position="1404"/>
        <end position="1419"/>
    </location>
</feature>
<feature type="domain" description="HAMP" evidence="14">
    <location>
        <begin position="447"/>
        <end position="499"/>
    </location>
</feature>
<dbReference type="SUPFAM" id="SSF55874">
    <property type="entry name" value="ATPase domain of HSP90 chaperone/DNA topoisomerase II/histidine kinase"/>
    <property type="match status" value="1"/>
</dbReference>
<keyword evidence="3 10" id="KW-0597">Phosphoprotein</keyword>
<reference evidence="15 16" key="1">
    <citation type="submission" date="2019-09" db="EMBL/GenBank/DDBJ databases">
        <authorList>
            <person name="Brejova B."/>
        </authorList>
    </citation>
    <scope>NUCLEOTIDE SEQUENCE [LARGE SCALE GENOMIC DNA]</scope>
</reference>
<dbReference type="Pfam" id="PF02518">
    <property type="entry name" value="HATPase_c"/>
    <property type="match status" value="1"/>
</dbReference>
<evidence type="ECO:0000256" key="10">
    <source>
        <dbReference type="PROSITE-ProRule" id="PRU00169"/>
    </source>
</evidence>
<dbReference type="CDD" id="cd17546">
    <property type="entry name" value="REC_hyHK_CKI1_RcsC-like"/>
    <property type="match status" value="1"/>
</dbReference>
<dbReference type="PANTHER" id="PTHR45339">
    <property type="entry name" value="HYBRID SIGNAL TRANSDUCTION HISTIDINE KINASE J"/>
    <property type="match status" value="1"/>
</dbReference>
<evidence type="ECO:0000256" key="2">
    <source>
        <dbReference type="ARBA" id="ARBA00012438"/>
    </source>
</evidence>
<dbReference type="Gene3D" id="1.20.120.1530">
    <property type="match status" value="2"/>
</dbReference>
<dbReference type="SMART" id="SM00387">
    <property type="entry name" value="HATPase_c"/>
    <property type="match status" value="1"/>
</dbReference>
<feature type="domain" description="HAMP" evidence="14">
    <location>
        <begin position="723"/>
        <end position="775"/>
    </location>
</feature>
<feature type="compositionally biased region" description="Polar residues" evidence="11">
    <location>
        <begin position="11"/>
        <end position="22"/>
    </location>
</feature>
<dbReference type="Gene3D" id="1.10.287.950">
    <property type="entry name" value="Methyl-accepting chemotaxis protein"/>
    <property type="match status" value="1"/>
</dbReference>
<keyword evidence="9" id="KW-0902">Two-component regulatory system</keyword>
<proteinExistence type="predicted"/>
<dbReference type="InterPro" id="IPR036890">
    <property type="entry name" value="HATPase_C_sf"/>
</dbReference>
<feature type="domain" description="Response regulatory" evidence="13">
    <location>
        <begin position="1170"/>
        <end position="1291"/>
    </location>
</feature>
<dbReference type="Gene3D" id="3.30.565.10">
    <property type="entry name" value="Histidine kinase-like ATPase, C-terminal domain"/>
    <property type="match status" value="1"/>
</dbReference>
<feature type="compositionally biased region" description="Basic and acidic residues" evidence="11">
    <location>
        <begin position="192"/>
        <end position="201"/>
    </location>
</feature>
<dbReference type="GO" id="GO:0071474">
    <property type="term" value="P:cellular hyperosmotic response"/>
    <property type="evidence" value="ECO:0007669"/>
    <property type="project" value="TreeGrafter"/>
</dbReference>
<evidence type="ECO:0000256" key="8">
    <source>
        <dbReference type="ARBA" id="ARBA00022840"/>
    </source>
</evidence>
<dbReference type="PANTHER" id="PTHR45339:SF1">
    <property type="entry name" value="HYBRID SIGNAL TRANSDUCTION HISTIDINE KINASE J"/>
    <property type="match status" value="1"/>
</dbReference>
<dbReference type="FunFam" id="1.10.287.130:FF:000002">
    <property type="entry name" value="Two-component osmosensing histidine kinase"/>
    <property type="match status" value="1"/>
</dbReference>
<dbReference type="Pfam" id="PF00672">
    <property type="entry name" value="HAMP"/>
    <property type="match status" value="3"/>
</dbReference>
<dbReference type="SMART" id="SM00304">
    <property type="entry name" value="HAMP"/>
    <property type="match status" value="5"/>
</dbReference>
<dbReference type="SMART" id="SM00388">
    <property type="entry name" value="HisKA"/>
    <property type="match status" value="1"/>
</dbReference>
<accession>A0A5E8BU45</accession>
<dbReference type="GO" id="GO:0016020">
    <property type="term" value="C:membrane"/>
    <property type="evidence" value="ECO:0007669"/>
    <property type="project" value="InterPro"/>
</dbReference>
<dbReference type="PROSITE" id="PS50885">
    <property type="entry name" value="HAMP"/>
    <property type="match status" value="5"/>
</dbReference>
<dbReference type="RefSeq" id="XP_031854537.1">
    <property type="nucleotide sequence ID" value="XM_031998646.1"/>
</dbReference>
<evidence type="ECO:0000256" key="3">
    <source>
        <dbReference type="ARBA" id="ARBA00022553"/>
    </source>
</evidence>
<dbReference type="GO" id="GO:0097308">
    <property type="term" value="P:cellular response to farnesol"/>
    <property type="evidence" value="ECO:0007669"/>
    <property type="project" value="UniProtKB-ARBA"/>
</dbReference>
<feature type="domain" description="Histidine kinase" evidence="12">
    <location>
        <begin position="797"/>
        <end position="1022"/>
    </location>
</feature>
<dbReference type="PRINTS" id="PR00344">
    <property type="entry name" value="BCTRLSENSOR"/>
</dbReference>
<feature type="region of interest" description="Disordered" evidence="11">
    <location>
        <begin position="1329"/>
        <end position="1375"/>
    </location>
</feature>
<feature type="domain" description="HAMP" evidence="14">
    <location>
        <begin position="539"/>
        <end position="591"/>
    </location>
</feature>
<dbReference type="Proteomes" id="UP000398389">
    <property type="component" value="Unassembled WGS sequence"/>
</dbReference>
<dbReference type="GO" id="GO:0005524">
    <property type="term" value="F:ATP binding"/>
    <property type="evidence" value="ECO:0007669"/>
    <property type="project" value="UniProtKB-KW"/>
</dbReference>
<protein>
    <recommendedName>
        <fullName evidence="2">histidine kinase</fullName>
        <ecNumber evidence="2">2.7.13.3</ecNumber>
    </recommendedName>
</protein>
<dbReference type="Pfam" id="PF18947">
    <property type="entry name" value="HAMP_2"/>
    <property type="match status" value="1"/>
</dbReference>
<feature type="compositionally biased region" description="Acidic residues" evidence="11">
    <location>
        <begin position="163"/>
        <end position="185"/>
    </location>
</feature>
<keyword evidence="6" id="KW-0547">Nucleotide-binding</keyword>
<dbReference type="PROSITE" id="PS50110">
    <property type="entry name" value="RESPONSE_REGULATORY"/>
    <property type="match status" value="1"/>
</dbReference>
<organism evidence="15 16">
    <name type="scientific">Magnusiomyces paraingens</name>
    <dbReference type="NCBI Taxonomy" id="2606893"/>
    <lineage>
        <taxon>Eukaryota</taxon>
        <taxon>Fungi</taxon>
        <taxon>Dikarya</taxon>
        <taxon>Ascomycota</taxon>
        <taxon>Saccharomycotina</taxon>
        <taxon>Dipodascomycetes</taxon>
        <taxon>Dipodascales</taxon>
        <taxon>Dipodascaceae</taxon>
        <taxon>Magnusiomyces</taxon>
    </lineage>
</organism>
<comment type="catalytic activity">
    <reaction evidence="1">
        <text>ATP + protein L-histidine = ADP + protein N-phospho-L-histidine.</text>
        <dbReference type="EC" id="2.7.13.3"/>
    </reaction>
</comment>
<sequence>MSLTSHSCIFHGTQGTSQTKTDSTQPPPSGTPHSTGSGPCLECCCANDQTFLALSEIIYSLSFYLSQKATSSSKSYSNSNSDTTQTTETSTDTSLQPLVIHNDEPFVPLSKLPSSLPGVLTPTKSLLLDQLNSLFQNAYTCFESPFDPRLYHFVSEPATVDTPSEDDLYSDTDIENNDKDEDDTYSNDSNDYDSRSLHETSNEFSNNSNDTTRTSTSRTNGDSSSSSSSPSSAASANFSPSTHTKTLVAALFNKIQAQQAELAAQSVRIRMLESQLSELNPELSHRNTASQPIPTSPFAAATLQPLHAAHYVATTAENGSSPTSIDVFPYPSTSPRDHYLLDKELTKSQNANRAFQKALREIGEVVIAVAQGDLSKKVTIHAREMDPEIIKFKETINTMMDQLQRFANEVTKVATEVAGGTLGGQAESDGTVGVWRELTDNVNVMASNLTNQVREIADVTRAVAQGDLSRKINVHAQGEILELQKTINTMVDQLRTFAFEVTRVARETGVEGRLGGQAQIEGVEGIWRELTDNVNAMASNLTDQVRNIANVTTAVARGDLSQKVSADCKGEILDLKSTINKMVDRLQNFATEVTTLARSVGTEGILGGQAKVEDVEGAWKEITENVNVMASNLTTQVRSIAHVTTAVAQGDLSQKIDVHAQGEMLALKSTINKMVDRLQLFASEVTRVAKDVGIDGKLGVQAQVSDVDGLWKEITTNVNTMAANLTSQVRAFAQITAAATDGDFTSFITVEASGEMDALKTKINQMVLNLRESLQRNTAAREAAELANRAKSEFLANMSHEIRTPMNGIIGMTQLTLDTELTQYQREMLSIVHNLANSLLTIIDDILDISKIEANRMTIEKIAFSLRGTVFGALKTLAVKANEKPLDLVYKVDNTFPDNLVGDSFRLRQVILNLVGNAIKFTESGEVALSVRKAADQSRCEPDEMMIEFCVSDTGIGIQSDKLDVIFDTFCQADGSTTRKFGGTGLGLSISKRLINLMGGDIWVTSELGKGSEFYFTLAVQPADTGLTQLLESIAPFRNHFVLFIDTVHERRVTEQLIENMARLHLNAWVVHSVEEAPLPEDRTGPKFDTIIVDTLEVATKLRTLNHLKYIPLVLLNPCIPQVNLKLCLDLGITSYGNTPCSVHDIGNVLRPALESRAAPLNSDGAKQFHILLAEDNVVNQKLAVRILEKYKHKVEVVENGLEAFEAVKRKRYDVVLMDVQMPVMGGFEATAKIREWERQNITIRTRTPIVALTAHAMLGDRERCMQAQMDEYLSKPLKPALLVQTINKCAHSINQLRNLALGPPSSTAGGATMPKGYGVGTADQTIIGPGEGTAAARADGAGATSSLPDSPLSSVSSPSAEIPVRPGGLSQRAATMVDVRSQARIEEMEKEKNVDAGANKLARGTGRSGSSGSIMDASSSRKSEFVRPGVPRKSNGIYPLDGASSTQTPLSSYPFPPLRKKTETFTFTNQVTTSNRIEVLEDDQPTHNSANISPMSTTTVAATEDSGTIETTRTTGEMVVKSDD</sequence>
<dbReference type="SMART" id="SM00448">
    <property type="entry name" value="REC"/>
    <property type="match status" value="1"/>
</dbReference>
<evidence type="ECO:0000256" key="5">
    <source>
        <dbReference type="ARBA" id="ARBA00022737"/>
    </source>
</evidence>
<feature type="compositionally biased region" description="Low complexity" evidence="11">
    <location>
        <begin position="204"/>
        <end position="239"/>
    </location>
</feature>
<dbReference type="EC" id="2.7.13.3" evidence="2"/>
<dbReference type="Pfam" id="PF00512">
    <property type="entry name" value="HisKA"/>
    <property type="match status" value="1"/>
</dbReference>
<evidence type="ECO:0000256" key="11">
    <source>
        <dbReference type="SAM" id="MobiDB-lite"/>
    </source>
</evidence>
<evidence type="ECO:0000313" key="16">
    <source>
        <dbReference type="Proteomes" id="UP000398389"/>
    </source>
</evidence>
<evidence type="ECO:0000256" key="9">
    <source>
        <dbReference type="ARBA" id="ARBA00023012"/>
    </source>
</evidence>
<evidence type="ECO:0000259" key="13">
    <source>
        <dbReference type="PROSITE" id="PS50110"/>
    </source>
</evidence>
<evidence type="ECO:0000256" key="7">
    <source>
        <dbReference type="ARBA" id="ARBA00022777"/>
    </source>
</evidence>
<dbReference type="InterPro" id="IPR011006">
    <property type="entry name" value="CheY-like_superfamily"/>
</dbReference>
<dbReference type="Pfam" id="PF00072">
    <property type="entry name" value="Response_reg"/>
    <property type="match status" value="1"/>
</dbReference>
<dbReference type="InterPro" id="IPR003661">
    <property type="entry name" value="HisK_dim/P_dom"/>
</dbReference>
<feature type="region of interest" description="Disordered" evidence="11">
    <location>
        <begin position="157"/>
        <end position="239"/>
    </location>
</feature>
<dbReference type="GO" id="GO:0036180">
    <property type="term" value="P:filamentous growth of a population of unicellular organisms in response to biotic stimulus"/>
    <property type="evidence" value="ECO:0007669"/>
    <property type="project" value="UniProtKB-ARBA"/>
</dbReference>
<dbReference type="InterPro" id="IPR036097">
    <property type="entry name" value="HisK_dim/P_sf"/>
</dbReference>
<dbReference type="Gene3D" id="1.10.287.130">
    <property type="match status" value="1"/>
</dbReference>
<dbReference type="CDD" id="cd00082">
    <property type="entry name" value="HisKA"/>
    <property type="match status" value="1"/>
</dbReference>
<dbReference type="EMBL" id="CABVLU010000003">
    <property type="protein sequence ID" value="VVT54149.1"/>
    <property type="molecule type" value="Genomic_DNA"/>
</dbReference>
<keyword evidence="7" id="KW-0418">Kinase</keyword>
<dbReference type="InterPro" id="IPR003660">
    <property type="entry name" value="HAMP_dom"/>
</dbReference>
<feature type="compositionally biased region" description="Low complexity" evidence="11">
    <location>
        <begin position="1333"/>
        <end position="1360"/>
    </location>
</feature>
<dbReference type="SUPFAM" id="SSF47384">
    <property type="entry name" value="Homodimeric domain of signal transducing histidine kinase"/>
    <property type="match status" value="1"/>
</dbReference>
<dbReference type="SUPFAM" id="SSF58104">
    <property type="entry name" value="Methyl-accepting chemotaxis protein (MCP) signaling domain"/>
    <property type="match status" value="1"/>
</dbReference>
<dbReference type="FunFam" id="1.20.120.1530:FF:000002">
    <property type="entry name" value="Two-component osmosensing histidine kinase"/>
    <property type="match status" value="2"/>
</dbReference>
<dbReference type="GO" id="GO:0000155">
    <property type="term" value="F:phosphorelay sensor kinase activity"/>
    <property type="evidence" value="ECO:0007669"/>
    <property type="project" value="InterPro"/>
</dbReference>
<keyword evidence="4" id="KW-0808">Transferase</keyword>
<feature type="compositionally biased region" description="Low complexity" evidence="11">
    <location>
        <begin position="72"/>
        <end position="94"/>
    </location>
</feature>
<keyword evidence="5" id="KW-0677">Repeat</keyword>
<feature type="region of interest" description="Disordered" evidence="11">
    <location>
        <begin position="1389"/>
        <end position="1458"/>
    </location>
</feature>
<dbReference type="SUPFAM" id="SSF52172">
    <property type="entry name" value="CheY-like"/>
    <property type="match status" value="1"/>
</dbReference>
<dbReference type="InterPro" id="IPR004358">
    <property type="entry name" value="Sig_transdc_His_kin-like_C"/>
</dbReference>
<dbReference type="GO" id="GO:1900445">
    <property type="term" value="P:positive regulation of filamentous growth of a population of unicellular organisms in response to biotic stimulus"/>
    <property type="evidence" value="ECO:0007669"/>
    <property type="project" value="UniProtKB-ARBA"/>
</dbReference>
<feature type="region of interest" description="Disordered" evidence="11">
    <location>
        <begin position="72"/>
        <end position="97"/>
    </location>
</feature>
<feature type="domain" description="HAMP" evidence="14">
    <location>
        <begin position="631"/>
        <end position="683"/>
    </location>
</feature>